<comment type="subcellular location">
    <subcellularLocation>
        <location evidence="1">Endoplasmic reticulum</location>
    </subcellularLocation>
</comment>
<name>A0ABV1RX21_9BACT</name>
<evidence type="ECO:0000313" key="7">
    <source>
        <dbReference type="EMBL" id="MER2998966.1"/>
    </source>
</evidence>
<keyword evidence="5" id="KW-0256">Endoplasmic reticulum</keyword>
<dbReference type="PANTHER" id="PTHR12867">
    <property type="entry name" value="GLYCOSYL TRANSFERASE-RELATED"/>
    <property type="match status" value="1"/>
</dbReference>
<evidence type="ECO:0000259" key="6">
    <source>
        <dbReference type="Pfam" id="PF04101"/>
    </source>
</evidence>
<evidence type="ECO:0000256" key="3">
    <source>
        <dbReference type="ARBA" id="ARBA00022676"/>
    </source>
</evidence>
<evidence type="ECO:0000256" key="5">
    <source>
        <dbReference type="ARBA" id="ARBA00022824"/>
    </source>
</evidence>
<dbReference type="SUPFAM" id="SSF53756">
    <property type="entry name" value="UDP-Glycosyltransferase/glycogen phosphorylase"/>
    <property type="match status" value="1"/>
</dbReference>
<evidence type="ECO:0000256" key="1">
    <source>
        <dbReference type="ARBA" id="ARBA00004240"/>
    </source>
</evidence>
<sequence>MKVFLTTGTQEPFDRLIKAIDSITLYLEDITIIAQTPKSYYQPKNIQVFDFLDPSEFDFYFTEADLIVSHAGMGTVISALEKEKPIIIFPRLIKYKEHRSDHQMATAIKLKELNYVHVAFEEEELKSMIMSAFYNELKPLYKLGNYASDNLIIAIREAIHS</sequence>
<protein>
    <submittedName>
        <fullName evidence="7">Glycosyltransferase</fullName>
    </submittedName>
</protein>
<dbReference type="Gene3D" id="3.40.50.2000">
    <property type="entry name" value="Glycogen Phosphorylase B"/>
    <property type="match status" value="1"/>
</dbReference>
<keyword evidence="3" id="KW-0328">Glycosyltransferase</keyword>
<keyword evidence="8" id="KW-1185">Reference proteome</keyword>
<dbReference type="InterPro" id="IPR007235">
    <property type="entry name" value="Glyco_trans_28_C"/>
</dbReference>
<dbReference type="PANTHER" id="PTHR12867:SF6">
    <property type="entry name" value="N-ACETYLGLUCOSAMINYLDIPHOSPHODOLICHOL N-ACETYLGLUCOSAMINYLTRANSFERASE"/>
    <property type="match status" value="1"/>
</dbReference>
<reference evidence="7 8" key="1">
    <citation type="submission" date="2024-06" db="EMBL/GenBank/DDBJ databases">
        <title>Pontibacter populi HYL7-15.</title>
        <authorList>
            <person name="Kim M.K."/>
        </authorList>
    </citation>
    <scope>NUCLEOTIDE SEQUENCE [LARGE SCALE GENOMIC DNA]</scope>
    <source>
        <strain evidence="7 8">HYL7-15</strain>
    </source>
</reference>
<evidence type="ECO:0000256" key="2">
    <source>
        <dbReference type="ARBA" id="ARBA00006962"/>
    </source>
</evidence>
<proteinExistence type="inferred from homology"/>
<dbReference type="RefSeq" id="WP_350413491.1">
    <property type="nucleotide sequence ID" value="NZ_JBEOKT010000016.1"/>
</dbReference>
<evidence type="ECO:0000313" key="8">
    <source>
        <dbReference type="Proteomes" id="UP001476807"/>
    </source>
</evidence>
<evidence type="ECO:0000256" key="4">
    <source>
        <dbReference type="ARBA" id="ARBA00022679"/>
    </source>
</evidence>
<dbReference type="Proteomes" id="UP001476807">
    <property type="component" value="Unassembled WGS sequence"/>
</dbReference>
<comment type="caution">
    <text evidence="7">The sequence shown here is derived from an EMBL/GenBank/DDBJ whole genome shotgun (WGS) entry which is preliminary data.</text>
</comment>
<feature type="domain" description="Glycosyl transferase family 28 C-terminal" evidence="6">
    <location>
        <begin position="3"/>
        <end position="138"/>
    </location>
</feature>
<gene>
    <name evidence="7" type="ORF">ABS362_15535</name>
</gene>
<comment type="similarity">
    <text evidence="2">Belongs to the glycosyltransferase 28 family.</text>
</comment>
<organism evidence="7 8">
    <name type="scientific">Pontibacter populi</name>
    <dbReference type="NCBI Taxonomy" id="890055"/>
    <lineage>
        <taxon>Bacteria</taxon>
        <taxon>Pseudomonadati</taxon>
        <taxon>Bacteroidota</taxon>
        <taxon>Cytophagia</taxon>
        <taxon>Cytophagales</taxon>
        <taxon>Hymenobacteraceae</taxon>
        <taxon>Pontibacter</taxon>
    </lineage>
</organism>
<accession>A0ABV1RX21</accession>
<dbReference type="Pfam" id="PF04101">
    <property type="entry name" value="Glyco_tran_28_C"/>
    <property type="match status" value="1"/>
</dbReference>
<keyword evidence="4" id="KW-0808">Transferase</keyword>
<dbReference type="EMBL" id="JBEOKT010000016">
    <property type="protein sequence ID" value="MER2998966.1"/>
    <property type="molecule type" value="Genomic_DNA"/>
</dbReference>
<dbReference type="InterPro" id="IPR039042">
    <property type="entry name" value="Alg13-like"/>
</dbReference>